<sequence length="51" mass="4894">MCDGGGPQRALPLAADPLDGAVGPEGFHPHPATPAGHAAPSVPDGSTPDPS</sequence>
<evidence type="ECO:0000256" key="1">
    <source>
        <dbReference type="SAM" id="MobiDB-lite"/>
    </source>
</evidence>
<dbReference type="Proteomes" id="UP000324222">
    <property type="component" value="Unassembled WGS sequence"/>
</dbReference>
<proteinExistence type="predicted"/>
<protein>
    <submittedName>
        <fullName evidence="2">Uncharacterized protein</fullName>
    </submittedName>
</protein>
<feature type="compositionally biased region" description="Low complexity" evidence="1">
    <location>
        <begin position="29"/>
        <end position="40"/>
    </location>
</feature>
<name>A0A5B7EQW2_PORTR</name>
<organism evidence="2 3">
    <name type="scientific">Portunus trituberculatus</name>
    <name type="common">Swimming crab</name>
    <name type="synonym">Neptunus trituberculatus</name>
    <dbReference type="NCBI Taxonomy" id="210409"/>
    <lineage>
        <taxon>Eukaryota</taxon>
        <taxon>Metazoa</taxon>
        <taxon>Ecdysozoa</taxon>
        <taxon>Arthropoda</taxon>
        <taxon>Crustacea</taxon>
        <taxon>Multicrustacea</taxon>
        <taxon>Malacostraca</taxon>
        <taxon>Eumalacostraca</taxon>
        <taxon>Eucarida</taxon>
        <taxon>Decapoda</taxon>
        <taxon>Pleocyemata</taxon>
        <taxon>Brachyura</taxon>
        <taxon>Eubrachyura</taxon>
        <taxon>Portunoidea</taxon>
        <taxon>Portunidae</taxon>
        <taxon>Portuninae</taxon>
        <taxon>Portunus</taxon>
    </lineage>
</organism>
<dbReference type="AlphaFoldDB" id="A0A5B7EQW2"/>
<gene>
    <name evidence="2" type="ORF">E2C01_029032</name>
</gene>
<comment type="caution">
    <text evidence="2">The sequence shown here is derived from an EMBL/GenBank/DDBJ whole genome shotgun (WGS) entry which is preliminary data.</text>
</comment>
<feature type="compositionally biased region" description="Low complexity" evidence="1">
    <location>
        <begin position="10"/>
        <end position="19"/>
    </location>
</feature>
<evidence type="ECO:0000313" key="2">
    <source>
        <dbReference type="EMBL" id="MPC35606.1"/>
    </source>
</evidence>
<keyword evidence="3" id="KW-1185">Reference proteome</keyword>
<evidence type="ECO:0000313" key="3">
    <source>
        <dbReference type="Proteomes" id="UP000324222"/>
    </source>
</evidence>
<reference evidence="2 3" key="1">
    <citation type="submission" date="2019-05" db="EMBL/GenBank/DDBJ databases">
        <title>Another draft genome of Portunus trituberculatus and its Hox gene families provides insights of decapod evolution.</title>
        <authorList>
            <person name="Jeong J.-H."/>
            <person name="Song I."/>
            <person name="Kim S."/>
            <person name="Choi T."/>
            <person name="Kim D."/>
            <person name="Ryu S."/>
            <person name="Kim W."/>
        </authorList>
    </citation>
    <scope>NUCLEOTIDE SEQUENCE [LARGE SCALE GENOMIC DNA]</scope>
    <source>
        <tissue evidence="2">Muscle</tissue>
    </source>
</reference>
<accession>A0A5B7EQW2</accession>
<feature type="region of interest" description="Disordered" evidence="1">
    <location>
        <begin position="1"/>
        <end position="51"/>
    </location>
</feature>
<dbReference type="EMBL" id="VSRR010003312">
    <property type="protein sequence ID" value="MPC35606.1"/>
    <property type="molecule type" value="Genomic_DNA"/>
</dbReference>